<organism evidence="1">
    <name type="scientific">viral metagenome</name>
    <dbReference type="NCBI Taxonomy" id="1070528"/>
    <lineage>
        <taxon>unclassified sequences</taxon>
        <taxon>metagenomes</taxon>
        <taxon>organismal metagenomes</taxon>
    </lineage>
</organism>
<reference evidence="1" key="1">
    <citation type="journal article" date="2020" name="Nature">
        <title>Giant virus diversity and host interactions through global metagenomics.</title>
        <authorList>
            <person name="Schulz F."/>
            <person name="Roux S."/>
            <person name="Paez-Espino D."/>
            <person name="Jungbluth S."/>
            <person name="Walsh D.A."/>
            <person name="Denef V.J."/>
            <person name="McMahon K.D."/>
            <person name="Konstantinidis K.T."/>
            <person name="Eloe-Fadrosh E.A."/>
            <person name="Kyrpides N.C."/>
            <person name="Woyke T."/>
        </authorList>
    </citation>
    <scope>NUCLEOTIDE SEQUENCE</scope>
    <source>
        <strain evidence="1">GVMAG-M-3300009155-2</strain>
    </source>
</reference>
<dbReference type="AlphaFoldDB" id="A0A6C0ERX7"/>
<dbReference type="EMBL" id="MN738921">
    <property type="protein sequence ID" value="QHT31482.1"/>
    <property type="molecule type" value="Genomic_DNA"/>
</dbReference>
<protein>
    <submittedName>
        <fullName evidence="1">Uncharacterized protein</fullName>
    </submittedName>
</protein>
<accession>A0A6C0ERX7</accession>
<sequence length="77" mass="8660">MGSGLSQTQEEMVANINADFDNELQQKIKTLQASGVCDPRYIGYAIYLLKAEAEEKKRQIELFNKGKKINGDPILKN</sequence>
<evidence type="ECO:0000313" key="1">
    <source>
        <dbReference type="EMBL" id="QHT31482.1"/>
    </source>
</evidence>
<proteinExistence type="predicted"/>
<name>A0A6C0ERX7_9ZZZZ</name>